<dbReference type="Gene3D" id="1.10.10.60">
    <property type="entry name" value="Homeodomain-like"/>
    <property type="match status" value="1"/>
</dbReference>
<dbReference type="SUPFAM" id="SSF46689">
    <property type="entry name" value="Homeodomain-like"/>
    <property type="match status" value="1"/>
</dbReference>
<evidence type="ECO:0000256" key="5">
    <source>
        <dbReference type="ARBA" id="ARBA00023163"/>
    </source>
</evidence>
<evidence type="ECO:0000313" key="10">
    <source>
        <dbReference type="Proteomes" id="UP000001660"/>
    </source>
</evidence>
<evidence type="ECO:0000256" key="6">
    <source>
        <dbReference type="PROSITE-ProRule" id="PRU00169"/>
    </source>
</evidence>
<dbReference type="SMART" id="SM00448">
    <property type="entry name" value="REC"/>
    <property type="match status" value="1"/>
</dbReference>
<dbReference type="FunFam" id="3.40.50.300:FF:000006">
    <property type="entry name" value="DNA-binding transcriptional regulator NtrC"/>
    <property type="match status" value="1"/>
</dbReference>
<keyword evidence="5" id="KW-0804">Transcription</keyword>
<dbReference type="PROSITE" id="PS00675">
    <property type="entry name" value="SIGMA54_INTERACT_1"/>
    <property type="match status" value="1"/>
</dbReference>
<dbReference type="Gene3D" id="3.40.50.300">
    <property type="entry name" value="P-loop containing nucleotide triphosphate hydrolases"/>
    <property type="match status" value="1"/>
</dbReference>
<dbReference type="InterPro" id="IPR011006">
    <property type="entry name" value="CheY-like_superfamily"/>
</dbReference>
<dbReference type="CDD" id="cd00009">
    <property type="entry name" value="AAA"/>
    <property type="match status" value="1"/>
</dbReference>
<proteinExistence type="predicted"/>
<dbReference type="Pfam" id="PF25601">
    <property type="entry name" value="AAA_lid_14"/>
    <property type="match status" value="1"/>
</dbReference>
<dbReference type="InterPro" id="IPR025662">
    <property type="entry name" value="Sigma_54_int_dom_ATP-bd_1"/>
</dbReference>
<dbReference type="GO" id="GO:0000160">
    <property type="term" value="P:phosphorelay signal transduction system"/>
    <property type="evidence" value="ECO:0007669"/>
    <property type="project" value="InterPro"/>
</dbReference>
<keyword evidence="2" id="KW-0067">ATP-binding</keyword>
<dbReference type="InterPro" id="IPR001789">
    <property type="entry name" value="Sig_transdc_resp-reg_receiver"/>
</dbReference>
<dbReference type="PANTHER" id="PTHR32071">
    <property type="entry name" value="TRANSCRIPTIONAL REGULATORY PROTEIN"/>
    <property type="match status" value="1"/>
</dbReference>
<evidence type="ECO:0000313" key="9">
    <source>
        <dbReference type="EMBL" id="CBK43205.1"/>
    </source>
</evidence>
<dbReference type="PROSITE" id="PS50045">
    <property type="entry name" value="SIGMA54_INTERACT_4"/>
    <property type="match status" value="1"/>
</dbReference>
<dbReference type="InterPro" id="IPR025943">
    <property type="entry name" value="Sigma_54_int_dom_ATP-bd_2"/>
</dbReference>
<gene>
    <name evidence="9" type="ORF">NIDE3520</name>
</gene>
<dbReference type="GO" id="GO:0006355">
    <property type="term" value="P:regulation of DNA-templated transcription"/>
    <property type="evidence" value="ECO:0007669"/>
    <property type="project" value="InterPro"/>
</dbReference>
<dbReference type="PROSITE" id="PS00676">
    <property type="entry name" value="SIGMA54_INTERACT_2"/>
    <property type="match status" value="1"/>
</dbReference>
<dbReference type="KEGG" id="nde:NIDE3520"/>
<dbReference type="PROSITE" id="PS00688">
    <property type="entry name" value="SIGMA54_INTERACT_3"/>
    <property type="match status" value="1"/>
</dbReference>
<keyword evidence="10" id="KW-1185">Reference proteome</keyword>
<dbReference type="SUPFAM" id="SSF52172">
    <property type="entry name" value="CheY-like"/>
    <property type="match status" value="1"/>
</dbReference>
<keyword evidence="3" id="KW-0805">Transcription regulation</keyword>
<evidence type="ECO:0000259" key="7">
    <source>
        <dbReference type="PROSITE" id="PS50045"/>
    </source>
</evidence>
<sequence length="473" mass="51962">MGIAGKILIVDDEQDALENCRRILSRVPYDCLTECDPARALDVIQRERPGLILTDLRMPDLDGIEVLAAAKRFDPSVQVVLLTAHATVQTAVTSMRYGAFDYITKPFTSADLVSVARRAFGEDGAGPVAAAVGAHKLLETPEQARSGKRPGLSRVIGESPAMHSVFNLIEKVAPTHSNVLVYGESGTGKELVARAIHDASLRAERPFIPVDCVSLPDTLLESELFGHEKGAFTGAHVSKPGLFEVAAGGTVFLDEVSGMSQTLQSRLLRVLQERQMRRVGGIRFLDVDVRVIAASNQDLESACRRGEFREDLYYRLNVIPIVLPPLRTREGDILLLAQEFLRRFMKQQRLGLAFVPELDSSATDLLCGYSWPGNVRELQNVIERAAVLADGPVITSAHLPDRLRECGGEDAASAEAGSFKHAKQAAVTNFERNFLIDLLKRHDGHMGRAARESGVDRKTIERMVKKHGLRELF</sequence>
<evidence type="ECO:0000256" key="3">
    <source>
        <dbReference type="ARBA" id="ARBA00023015"/>
    </source>
</evidence>
<dbReference type="Pfam" id="PF00072">
    <property type="entry name" value="Response_reg"/>
    <property type="match status" value="1"/>
</dbReference>
<evidence type="ECO:0000256" key="4">
    <source>
        <dbReference type="ARBA" id="ARBA00023125"/>
    </source>
</evidence>
<feature type="domain" description="Sigma-54 factor interaction" evidence="7">
    <location>
        <begin position="155"/>
        <end position="387"/>
    </location>
</feature>
<feature type="domain" description="Response regulatory" evidence="8">
    <location>
        <begin position="6"/>
        <end position="120"/>
    </location>
</feature>
<dbReference type="PROSITE" id="PS50110">
    <property type="entry name" value="RESPONSE_REGULATORY"/>
    <property type="match status" value="1"/>
</dbReference>
<dbReference type="InterPro" id="IPR002197">
    <property type="entry name" value="HTH_Fis"/>
</dbReference>
<dbReference type="InterPro" id="IPR002078">
    <property type="entry name" value="Sigma_54_int"/>
</dbReference>
<dbReference type="InterPro" id="IPR058031">
    <property type="entry name" value="AAA_lid_NorR"/>
</dbReference>
<dbReference type="STRING" id="330214.NIDE3520"/>
<dbReference type="eggNOG" id="COG2204">
    <property type="taxonomic scope" value="Bacteria"/>
</dbReference>
<reference evidence="9 10" key="1">
    <citation type="journal article" date="2010" name="Proc. Natl. Acad. Sci. U.S.A.">
        <title>A Nitrospira metagenome illuminates the physiology and evolution of globally important nitrite-oxidizing bacteria.</title>
        <authorList>
            <person name="Lucker S."/>
            <person name="Wagner M."/>
            <person name="Maixner F."/>
            <person name="Pelletier E."/>
            <person name="Koch H."/>
            <person name="Vacherie B."/>
            <person name="Rattei T."/>
            <person name="Sinninghe Damste J."/>
            <person name="Spieck E."/>
            <person name="Le Paslier D."/>
            <person name="Daims H."/>
        </authorList>
    </citation>
    <scope>NUCLEOTIDE SEQUENCE [LARGE SCALE GENOMIC DNA]</scope>
</reference>
<accession>D8PIW8</accession>
<dbReference type="InterPro" id="IPR025944">
    <property type="entry name" value="Sigma_54_int_dom_CS"/>
</dbReference>
<dbReference type="GO" id="GO:0005524">
    <property type="term" value="F:ATP binding"/>
    <property type="evidence" value="ECO:0007669"/>
    <property type="project" value="UniProtKB-KW"/>
</dbReference>
<dbReference type="AlphaFoldDB" id="D8PIW8"/>
<dbReference type="InterPro" id="IPR003593">
    <property type="entry name" value="AAA+_ATPase"/>
</dbReference>
<protein>
    <submittedName>
        <fullName evidence="9">Sigma-54 dependent response regulator</fullName>
    </submittedName>
</protein>
<dbReference type="PANTHER" id="PTHR32071:SF113">
    <property type="entry name" value="ALGINATE BIOSYNTHESIS TRANSCRIPTIONAL REGULATORY PROTEIN ALGB"/>
    <property type="match status" value="1"/>
</dbReference>
<dbReference type="SMART" id="SM00382">
    <property type="entry name" value="AAA"/>
    <property type="match status" value="1"/>
</dbReference>
<evidence type="ECO:0000256" key="1">
    <source>
        <dbReference type="ARBA" id="ARBA00022741"/>
    </source>
</evidence>
<evidence type="ECO:0000256" key="2">
    <source>
        <dbReference type="ARBA" id="ARBA00022840"/>
    </source>
</evidence>
<dbReference type="SUPFAM" id="SSF52540">
    <property type="entry name" value="P-loop containing nucleoside triphosphate hydrolases"/>
    <property type="match status" value="1"/>
</dbReference>
<dbReference type="InterPro" id="IPR009057">
    <property type="entry name" value="Homeodomain-like_sf"/>
</dbReference>
<keyword evidence="6" id="KW-0597">Phosphoprotein</keyword>
<dbReference type="Pfam" id="PF00158">
    <property type="entry name" value="Sigma54_activat"/>
    <property type="match status" value="1"/>
</dbReference>
<feature type="modified residue" description="4-aspartylphosphate" evidence="6">
    <location>
        <position position="55"/>
    </location>
</feature>
<dbReference type="Proteomes" id="UP000001660">
    <property type="component" value="Chromosome"/>
</dbReference>
<dbReference type="Pfam" id="PF02954">
    <property type="entry name" value="HTH_8"/>
    <property type="match status" value="1"/>
</dbReference>
<dbReference type="Gene3D" id="3.40.50.2300">
    <property type="match status" value="1"/>
</dbReference>
<dbReference type="Gene3D" id="1.10.8.60">
    <property type="match status" value="1"/>
</dbReference>
<name>D8PIW8_9BACT</name>
<dbReference type="HOGENOM" id="CLU_000445_0_6_0"/>
<evidence type="ECO:0000259" key="8">
    <source>
        <dbReference type="PROSITE" id="PS50110"/>
    </source>
</evidence>
<keyword evidence="4" id="KW-0238">DNA-binding</keyword>
<dbReference type="GO" id="GO:0043565">
    <property type="term" value="F:sequence-specific DNA binding"/>
    <property type="evidence" value="ECO:0007669"/>
    <property type="project" value="InterPro"/>
</dbReference>
<keyword evidence="1" id="KW-0547">Nucleotide-binding</keyword>
<organism evidence="9 10">
    <name type="scientific">Nitrospira defluvii</name>
    <dbReference type="NCBI Taxonomy" id="330214"/>
    <lineage>
        <taxon>Bacteria</taxon>
        <taxon>Pseudomonadati</taxon>
        <taxon>Nitrospirota</taxon>
        <taxon>Nitrospiria</taxon>
        <taxon>Nitrospirales</taxon>
        <taxon>Nitrospiraceae</taxon>
        <taxon>Nitrospira</taxon>
    </lineage>
</organism>
<dbReference type="OrthoDB" id="9803970at2"/>
<dbReference type="InterPro" id="IPR027417">
    <property type="entry name" value="P-loop_NTPase"/>
</dbReference>
<dbReference type="EMBL" id="FP929003">
    <property type="protein sequence ID" value="CBK43205.1"/>
    <property type="molecule type" value="Genomic_DNA"/>
</dbReference>